<dbReference type="KEGG" id="vne:CFK40_15670"/>
<evidence type="ECO:0000256" key="1">
    <source>
        <dbReference type="ARBA" id="ARBA00009117"/>
    </source>
</evidence>
<dbReference type="InterPro" id="IPR037171">
    <property type="entry name" value="NagB/RpiA_transferase-like"/>
</dbReference>
<dbReference type="Pfam" id="PF01008">
    <property type="entry name" value="IF-2B"/>
    <property type="match status" value="1"/>
</dbReference>
<proteinExistence type="inferred from homology"/>
<dbReference type="GO" id="GO:0046523">
    <property type="term" value="F:S-methyl-5-thioribose-1-phosphate isomerase activity"/>
    <property type="evidence" value="ECO:0007669"/>
    <property type="project" value="TreeGrafter"/>
</dbReference>
<name>A0A221MFB4_9BACI</name>
<reference evidence="3 4" key="1">
    <citation type="journal article" date="2003" name="Int. J. Syst. Evol. Microbiol.">
        <title>Virgibacillus carmonensis sp. nov., Virgibacillus necropolis sp. nov. and Virgibacillus picturae sp. nov., three novel species isolated from deteriorated mural paintings, transfer of the species of the genus salibacillus to Virgibacillus, as Virgibacillus marismortui comb. nov. and Virgibacillus salexigens comb. nov., and emended description of the genus Virgibacillus.</title>
        <authorList>
            <person name="Heyrman J."/>
            <person name="Logan N.A."/>
            <person name="Busse H.J."/>
            <person name="Balcaen A."/>
            <person name="Lebbe L."/>
            <person name="Rodriguez-Diaz M."/>
            <person name="Swings J."/>
            <person name="De Vos P."/>
        </authorList>
    </citation>
    <scope>NUCLEOTIDE SEQUENCE [LARGE SCALE GENOMIC DNA]</scope>
    <source>
        <strain evidence="3 4">LMG 19488</strain>
    </source>
</reference>
<evidence type="ECO:0000313" key="4">
    <source>
        <dbReference type="Proteomes" id="UP000204391"/>
    </source>
</evidence>
<dbReference type="SUPFAM" id="SSF100950">
    <property type="entry name" value="NagB/RpiA/CoA transferase-like"/>
    <property type="match status" value="1"/>
</dbReference>
<evidence type="ECO:0000256" key="2">
    <source>
        <dbReference type="ARBA" id="ARBA00023235"/>
    </source>
</evidence>
<dbReference type="NCBIfam" id="TIGR00524">
    <property type="entry name" value="eIF-2B_rel"/>
    <property type="match status" value="1"/>
</dbReference>
<dbReference type="NCBIfam" id="NF004326">
    <property type="entry name" value="PRK05720.1"/>
    <property type="match status" value="1"/>
</dbReference>
<dbReference type="InterPro" id="IPR011559">
    <property type="entry name" value="Initiation_fac_2B_a/b/d"/>
</dbReference>
<comment type="similarity">
    <text evidence="1">Belongs to the eIF-2B alpha/beta/delta subunits family. MtnA subfamily.</text>
</comment>
<dbReference type="PANTHER" id="PTHR43475">
    <property type="entry name" value="METHYLTHIORIBOSE-1-PHOSPHATE ISOMERASE"/>
    <property type="match status" value="1"/>
</dbReference>
<sequence length="355" mass="39593">MRGVIFMTSINQKNEPLLAYLNNTVKYEDHKVVLLNRRLYPEETKYVTCSSHYEVAVAIEEMTIQGAIVIAIAAGYGFGLAFEQKPELSGDALKTYAQEVYDRLMSTRPTGQRLKVILDKCMTEVNTGIANEKKGAELARNLTSLMNQEVEDADNIAIACGKNTANLLEDGDKVLTHCFADSALIHMLLEAKRQNKEIEMYCTETRPYFQGARLTAHSIKETGTKVTLVTDNMPGFLMEQGMVTKLVTAADKITLDGHVCNKIGTYQYAVVAQYHNIPFYVLGYEGPDENSPNTDQIEIEYRNAEEVFYARGVRTAVEGINGLYPSFDIVTPNFVDAIVTDKGVFAARDISQHLK</sequence>
<dbReference type="GO" id="GO:0019509">
    <property type="term" value="P:L-methionine salvage from methylthioadenosine"/>
    <property type="evidence" value="ECO:0007669"/>
    <property type="project" value="TreeGrafter"/>
</dbReference>
<protein>
    <submittedName>
        <fullName evidence="3">eIF-2B alpha/beta/delta-like protein</fullName>
    </submittedName>
</protein>
<dbReference type="Gene3D" id="1.20.120.420">
    <property type="entry name" value="translation initiation factor eif-2b, domain 1"/>
    <property type="match status" value="1"/>
</dbReference>
<dbReference type="Proteomes" id="UP000204391">
    <property type="component" value="Chromosome"/>
</dbReference>
<dbReference type="InterPro" id="IPR027363">
    <property type="entry name" value="M1Pi_N"/>
</dbReference>
<gene>
    <name evidence="3" type="ORF">CFK40_15670</name>
</gene>
<keyword evidence="4" id="KW-1185">Reference proteome</keyword>
<organism evidence="3 4">
    <name type="scientific">Virgibacillus necropolis</name>
    <dbReference type="NCBI Taxonomy" id="163877"/>
    <lineage>
        <taxon>Bacteria</taxon>
        <taxon>Bacillati</taxon>
        <taxon>Bacillota</taxon>
        <taxon>Bacilli</taxon>
        <taxon>Bacillales</taxon>
        <taxon>Bacillaceae</taxon>
        <taxon>Virgibacillus</taxon>
    </lineage>
</organism>
<dbReference type="EMBL" id="CP022437">
    <property type="protein sequence ID" value="ASN06356.1"/>
    <property type="molecule type" value="Genomic_DNA"/>
</dbReference>
<dbReference type="InterPro" id="IPR042529">
    <property type="entry name" value="IF_2B-like_C"/>
</dbReference>
<accession>A0A221MFB4</accession>
<evidence type="ECO:0000313" key="3">
    <source>
        <dbReference type="EMBL" id="ASN06356.1"/>
    </source>
</evidence>
<dbReference type="PANTHER" id="PTHR43475:SF1">
    <property type="entry name" value="METHYLTHIORIBOSE-1-PHOSPHATE ISOMERASE"/>
    <property type="match status" value="1"/>
</dbReference>
<keyword evidence="2" id="KW-0413">Isomerase</keyword>
<dbReference type="InterPro" id="IPR000649">
    <property type="entry name" value="IF-2B-related"/>
</dbReference>
<dbReference type="AlphaFoldDB" id="A0A221MFB4"/>
<dbReference type="Gene3D" id="3.40.50.10470">
    <property type="entry name" value="Translation initiation factor eif-2b, domain 2"/>
    <property type="match status" value="1"/>
</dbReference>